<dbReference type="PANTHER" id="PTHR33908">
    <property type="entry name" value="MANNOSYLTRANSFERASE YKCB-RELATED"/>
    <property type="match status" value="1"/>
</dbReference>
<evidence type="ECO:0000313" key="9">
    <source>
        <dbReference type="EMBL" id="UPL49162.1"/>
    </source>
</evidence>
<feature type="transmembrane region" description="Helical" evidence="8">
    <location>
        <begin position="197"/>
        <end position="223"/>
    </location>
</feature>
<dbReference type="EMBL" id="CP095848">
    <property type="protein sequence ID" value="UPL49162.1"/>
    <property type="molecule type" value="Genomic_DNA"/>
</dbReference>
<feature type="transmembrane region" description="Helical" evidence="8">
    <location>
        <begin position="300"/>
        <end position="322"/>
    </location>
</feature>
<feature type="transmembrane region" description="Helical" evidence="8">
    <location>
        <begin position="16"/>
        <end position="35"/>
    </location>
</feature>
<evidence type="ECO:0000313" key="10">
    <source>
        <dbReference type="Proteomes" id="UP000829647"/>
    </source>
</evidence>
<evidence type="ECO:0000256" key="7">
    <source>
        <dbReference type="ARBA" id="ARBA00023136"/>
    </source>
</evidence>
<evidence type="ECO:0008006" key="11">
    <source>
        <dbReference type="Google" id="ProtNLM"/>
    </source>
</evidence>
<feature type="transmembrane region" description="Helical" evidence="8">
    <location>
        <begin position="117"/>
        <end position="134"/>
    </location>
</feature>
<keyword evidence="4" id="KW-0808">Transferase</keyword>
<evidence type="ECO:0000256" key="5">
    <source>
        <dbReference type="ARBA" id="ARBA00022692"/>
    </source>
</evidence>
<proteinExistence type="predicted"/>
<keyword evidence="7 8" id="KW-0472">Membrane</keyword>
<protein>
    <recommendedName>
        <fullName evidence="11">Glycosyltransferase RgtA/B/C/D-like domain-containing protein</fullName>
    </recommendedName>
</protein>
<feature type="transmembrane region" description="Helical" evidence="8">
    <location>
        <begin position="168"/>
        <end position="185"/>
    </location>
</feature>
<keyword evidence="6 8" id="KW-1133">Transmembrane helix</keyword>
<dbReference type="InterPro" id="IPR050297">
    <property type="entry name" value="LipidA_mod_glycosyltrf_83"/>
</dbReference>
<sequence>MPISVPPRLPASSGPWARWVVGSFFGVLVLLGVVLHRDYGVGWDEQLDRLNGIINAKYVALHLAPELARRQPTFAAIPDMRENSDADHGVLYQLPLVVLEKVVGTEDSRDVYFLRHLVIWLTCVAGTYALYRVAAGYLGSWRWGLLIAAALVLSPRLFAESFYNYKDVVFLGFFTLGIGTLRRWLRQPTGWHAALHALAVGAAIDVRTMGVLLLGLTIGFAGLEAWFRPDVRQRLATGLALFVPLTAAVVVLGWPYLWEHPAGNFLAAFQSFSRYRAEMLTVYLGQEISIQHLPWHYAPVWLLVTTPLPYSVLFGVGVGVIAWRALRRPWAWLTSTIGRADLLMLAWFFGPLGAVILLNSVLYDSWRHLYFIYPAFLLLAGRGLQAAWNYWRATPTSRVITRRLGYGAVGLLTLGLAHTALRMVLDHPYQNMYYSFLPGPVAGRLFERDYWGLSGREGLQWIMDHDSSATVPVATDPRTGLMLHNAQLLLPPAQRARLRMVPVEQARYFLTTYRWHPAAYPSSLGPEVYCRRVRGITLVSVFRRPGR</sequence>
<feature type="transmembrane region" description="Helical" evidence="8">
    <location>
        <begin position="342"/>
        <end position="363"/>
    </location>
</feature>
<keyword evidence="5 8" id="KW-0812">Transmembrane</keyword>
<feature type="transmembrane region" description="Helical" evidence="8">
    <location>
        <begin position="235"/>
        <end position="257"/>
    </location>
</feature>
<evidence type="ECO:0000256" key="8">
    <source>
        <dbReference type="SAM" id="Phobius"/>
    </source>
</evidence>
<reference evidence="9 10" key="1">
    <citation type="submission" date="2022-04" db="EMBL/GenBank/DDBJ databases">
        <title>Hymenobacter sp. isolated from the air.</title>
        <authorList>
            <person name="Won M."/>
            <person name="Lee C.-M."/>
            <person name="Woen H.-Y."/>
            <person name="Kwon S.-W."/>
        </authorList>
    </citation>
    <scope>NUCLEOTIDE SEQUENCE [LARGE SCALE GENOMIC DNA]</scope>
    <source>
        <strain evidence="10">5516 S-25</strain>
    </source>
</reference>
<gene>
    <name evidence="9" type="ORF">MWH26_18515</name>
</gene>
<comment type="subcellular location">
    <subcellularLocation>
        <location evidence="1">Cell membrane</location>
        <topology evidence="1">Multi-pass membrane protein</topology>
    </subcellularLocation>
</comment>
<dbReference type="Proteomes" id="UP000829647">
    <property type="component" value="Chromosome"/>
</dbReference>
<name>A0ABY4J8M1_9BACT</name>
<keyword evidence="2" id="KW-1003">Cell membrane</keyword>
<evidence type="ECO:0000256" key="2">
    <source>
        <dbReference type="ARBA" id="ARBA00022475"/>
    </source>
</evidence>
<feature type="transmembrane region" description="Helical" evidence="8">
    <location>
        <begin position="369"/>
        <end position="391"/>
    </location>
</feature>
<evidence type="ECO:0000256" key="3">
    <source>
        <dbReference type="ARBA" id="ARBA00022676"/>
    </source>
</evidence>
<evidence type="ECO:0000256" key="4">
    <source>
        <dbReference type="ARBA" id="ARBA00022679"/>
    </source>
</evidence>
<accession>A0ABY4J8M1</accession>
<evidence type="ECO:0000256" key="6">
    <source>
        <dbReference type="ARBA" id="ARBA00022989"/>
    </source>
</evidence>
<feature type="transmembrane region" description="Helical" evidence="8">
    <location>
        <begin position="140"/>
        <end position="159"/>
    </location>
</feature>
<keyword evidence="3" id="KW-0328">Glycosyltransferase</keyword>
<keyword evidence="10" id="KW-1185">Reference proteome</keyword>
<evidence type="ECO:0000256" key="1">
    <source>
        <dbReference type="ARBA" id="ARBA00004651"/>
    </source>
</evidence>
<feature type="transmembrane region" description="Helical" evidence="8">
    <location>
        <begin position="403"/>
        <end position="425"/>
    </location>
</feature>
<dbReference type="RefSeq" id="WP_247975429.1">
    <property type="nucleotide sequence ID" value="NZ_CP095848.1"/>
</dbReference>
<organism evidence="9 10">
    <name type="scientific">Hymenobacter sublimis</name>
    <dbReference type="NCBI Taxonomy" id="2933777"/>
    <lineage>
        <taxon>Bacteria</taxon>
        <taxon>Pseudomonadati</taxon>
        <taxon>Bacteroidota</taxon>
        <taxon>Cytophagia</taxon>
        <taxon>Cytophagales</taxon>
        <taxon>Hymenobacteraceae</taxon>
        <taxon>Hymenobacter</taxon>
    </lineage>
</organism>
<dbReference type="PANTHER" id="PTHR33908:SF11">
    <property type="entry name" value="MEMBRANE PROTEIN"/>
    <property type="match status" value="1"/>
</dbReference>